<evidence type="ECO:0000256" key="2">
    <source>
        <dbReference type="ARBA" id="ARBA00022527"/>
    </source>
</evidence>
<keyword evidence="6 9" id="KW-0067">ATP-binding</keyword>
<dbReference type="AlphaFoldDB" id="A0A8A1MAK4"/>
<dbReference type="EC" id="2.7.11.1" evidence="1"/>
<evidence type="ECO:0000256" key="4">
    <source>
        <dbReference type="ARBA" id="ARBA00022741"/>
    </source>
</evidence>
<dbReference type="PANTHER" id="PTHR47634:SF9">
    <property type="entry name" value="PROTEIN KINASE DOMAIN-CONTAINING PROTEIN-RELATED"/>
    <property type="match status" value="1"/>
</dbReference>
<gene>
    <name evidence="10" type="ORF">I7I51_00067</name>
</gene>
<evidence type="ECO:0000256" key="3">
    <source>
        <dbReference type="ARBA" id="ARBA00022679"/>
    </source>
</evidence>
<evidence type="ECO:0000313" key="10">
    <source>
        <dbReference type="EMBL" id="QSS63011.1"/>
    </source>
</evidence>
<sequence length="116" mass="13004">MSSVPPKRLAPLSFPTSGFKVIDHSELFQEETLPGYQAELYYPVHVGEVFNQRYQVMGKLGFGVTSTVWLARDLVEPDDPGYVALKVYVNDLFRGNEIAIYERIKAATAKQNHLGA</sequence>
<dbReference type="OrthoDB" id="4206737at2759"/>
<dbReference type="EMBL" id="CP069114">
    <property type="protein sequence ID" value="QSS63011.1"/>
    <property type="molecule type" value="Genomic_DNA"/>
</dbReference>
<evidence type="ECO:0000256" key="9">
    <source>
        <dbReference type="PROSITE-ProRule" id="PRU10141"/>
    </source>
</evidence>
<evidence type="ECO:0000256" key="6">
    <source>
        <dbReference type="ARBA" id="ARBA00022840"/>
    </source>
</evidence>
<evidence type="ECO:0000256" key="8">
    <source>
        <dbReference type="ARBA" id="ARBA00048679"/>
    </source>
</evidence>
<accession>A0A8A1MAK4</accession>
<keyword evidence="3" id="KW-0808">Transferase</keyword>
<keyword evidence="5" id="KW-0418">Kinase</keyword>
<evidence type="ECO:0000256" key="1">
    <source>
        <dbReference type="ARBA" id="ARBA00012513"/>
    </source>
</evidence>
<reference evidence="10" key="1">
    <citation type="submission" date="2021-01" db="EMBL/GenBank/DDBJ databases">
        <title>Chromosome-level genome assembly of a human fungal pathogen reveals clustering of transcriptionally co-regulated genes.</title>
        <authorList>
            <person name="Voorhies M."/>
            <person name="Cohen S."/>
            <person name="Shea T.P."/>
            <person name="Petrus S."/>
            <person name="Munoz J.F."/>
            <person name="Poplawski S."/>
            <person name="Goldman W.E."/>
            <person name="Michael T."/>
            <person name="Cuomo C.A."/>
            <person name="Sil A."/>
            <person name="Beyhan S."/>
        </authorList>
    </citation>
    <scope>NUCLEOTIDE SEQUENCE</scope>
    <source>
        <strain evidence="10">WU24</strain>
    </source>
</reference>
<dbReference type="PANTHER" id="PTHR47634">
    <property type="entry name" value="PROTEIN KINASE DOMAIN-CONTAINING PROTEIN-RELATED"/>
    <property type="match status" value="1"/>
</dbReference>
<feature type="binding site" evidence="9">
    <location>
        <position position="86"/>
    </location>
    <ligand>
        <name>ATP</name>
        <dbReference type="ChEBI" id="CHEBI:30616"/>
    </ligand>
</feature>
<dbReference type="Gene3D" id="3.30.200.20">
    <property type="entry name" value="Phosphorylase Kinase, domain 1"/>
    <property type="match status" value="1"/>
</dbReference>
<dbReference type="GO" id="GO:0005524">
    <property type="term" value="F:ATP binding"/>
    <property type="evidence" value="ECO:0007669"/>
    <property type="project" value="UniProtKB-UniRule"/>
</dbReference>
<dbReference type="VEuPathDB" id="FungiDB:I7I51_00067"/>
<dbReference type="InterPro" id="IPR017441">
    <property type="entry name" value="Protein_kinase_ATP_BS"/>
</dbReference>
<dbReference type="InterPro" id="IPR011009">
    <property type="entry name" value="Kinase-like_dom_sf"/>
</dbReference>
<comment type="catalytic activity">
    <reaction evidence="7">
        <text>L-threonyl-[protein] + ATP = O-phospho-L-threonyl-[protein] + ADP + H(+)</text>
        <dbReference type="Rhea" id="RHEA:46608"/>
        <dbReference type="Rhea" id="RHEA-COMP:11060"/>
        <dbReference type="Rhea" id="RHEA-COMP:11605"/>
        <dbReference type="ChEBI" id="CHEBI:15378"/>
        <dbReference type="ChEBI" id="CHEBI:30013"/>
        <dbReference type="ChEBI" id="CHEBI:30616"/>
        <dbReference type="ChEBI" id="CHEBI:61977"/>
        <dbReference type="ChEBI" id="CHEBI:456216"/>
        <dbReference type="EC" id="2.7.11.1"/>
    </reaction>
</comment>
<protein>
    <recommendedName>
        <fullName evidence="1">non-specific serine/threonine protein kinase</fullName>
        <ecNumber evidence="1">2.7.11.1</ecNumber>
    </recommendedName>
</protein>
<name>A0A8A1MAK4_AJECA</name>
<evidence type="ECO:0000256" key="5">
    <source>
        <dbReference type="ARBA" id="ARBA00022777"/>
    </source>
</evidence>
<dbReference type="GO" id="GO:0000245">
    <property type="term" value="P:spliceosomal complex assembly"/>
    <property type="evidence" value="ECO:0007669"/>
    <property type="project" value="TreeGrafter"/>
</dbReference>
<organism evidence="10 11">
    <name type="scientific">Ajellomyces capsulatus</name>
    <name type="common">Darling's disease fungus</name>
    <name type="synonym">Histoplasma capsulatum</name>
    <dbReference type="NCBI Taxonomy" id="5037"/>
    <lineage>
        <taxon>Eukaryota</taxon>
        <taxon>Fungi</taxon>
        <taxon>Dikarya</taxon>
        <taxon>Ascomycota</taxon>
        <taxon>Pezizomycotina</taxon>
        <taxon>Eurotiomycetes</taxon>
        <taxon>Eurotiomycetidae</taxon>
        <taxon>Onygenales</taxon>
        <taxon>Ajellomycetaceae</taxon>
        <taxon>Histoplasma</taxon>
    </lineage>
</organism>
<dbReference type="PROSITE" id="PS00107">
    <property type="entry name" value="PROTEIN_KINASE_ATP"/>
    <property type="match status" value="1"/>
</dbReference>
<dbReference type="InterPro" id="IPR051334">
    <property type="entry name" value="SRPK"/>
</dbReference>
<evidence type="ECO:0000256" key="7">
    <source>
        <dbReference type="ARBA" id="ARBA00047899"/>
    </source>
</evidence>
<evidence type="ECO:0000313" key="11">
    <source>
        <dbReference type="Proteomes" id="UP000663671"/>
    </source>
</evidence>
<dbReference type="GO" id="GO:0050684">
    <property type="term" value="P:regulation of mRNA processing"/>
    <property type="evidence" value="ECO:0007669"/>
    <property type="project" value="TreeGrafter"/>
</dbReference>
<comment type="catalytic activity">
    <reaction evidence="8">
        <text>L-seryl-[protein] + ATP = O-phospho-L-seryl-[protein] + ADP + H(+)</text>
        <dbReference type="Rhea" id="RHEA:17989"/>
        <dbReference type="Rhea" id="RHEA-COMP:9863"/>
        <dbReference type="Rhea" id="RHEA-COMP:11604"/>
        <dbReference type="ChEBI" id="CHEBI:15378"/>
        <dbReference type="ChEBI" id="CHEBI:29999"/>
        <dbReference type="ChEBI" id="CHEBI:30616"/>
        <dbReference type="ChEBI" id="CHEBI:83421"/>
        <dbReference type="ChEBI" id="CHEBI:456216"/>
        <dbReference type="EC" id="2.7.11.1"/>
    </reaction>
</comment>
<dbReference type="GO" id="GO:0004674">
    <property type="term" value="F:protein serine/threonine kinase activity"/>
    <property type="evidence" value="ECO:0007669"/>
    <property type="project" value="UniProtKB-KW"/>
</dbReference>
<keyword evidence="2" id="KW-0723">Serine/threonine-protein kinase</keyword>
<dbReference type="Proteomes" id="UP000663671">
    <property type="component" value="Chromosome 1"/>
</dbReference>
<dbReference type="SUPFAM" id="SSF56112">
    <property type="entry name" value="Protein kinase-like (PK-like)"/>
    <property type="match status" value="1"/>
</dbReference>
<proteinExistence type="predicted"/>
<keyword evidence="4 9" id="KW-0547">Nucleotide-binding</keyword>